<dbReference type="InParanoid" id="A0A5C3PRA4"/>
<dbReference type="EMBL" id="ML211028">
    <property type="protein sequence ID" value="TFK91109.1"/>
    <property type="molecule type" value="Genomic_DNA"/>
</dbReference>
<accession>A0A5C3PRA4</accession>
<dbReference type="Proteomes" id="UP000308197">
    <property type="component" value="Unassembled WGS sequence"/>
</dbReference>
<evidence type="ECO:0000256" key="1">
    <source>
        <dbReference type="SAM" id="MobiDB-lite"/>
    </source>
</evidence>
<evidence type="ECO:0000313" key="2">
    <source>
        <dbReference type="EMBL" id="TFK91109.1"/>
    </source>
</evidence>
<feature type="region of interest" description="Disordered" evidence="1">
    <location>
        <begin position="1"/>
        <end position="63"/>
    </location>
</feature>
<name>A0A5C3PRA4_9APHY</name>
<organism evidence="2 3">
    <name type="scientific">Polyporus arcularius HHB13444</name>
    <dbReference type="NCBI Taxonomy" id="1314778"/>
    <lineage>
        <taxon>Eukaryota</taxon>
        <taxon>Fungi</taxon>
        <taxon>Dikarya</taxon>
        <taxon>Basidiomycota</taxon>
        <taxon>Agaricomycotina</taxon>
        <taxon>Agaricomycetes</taxon>
        <taxon>Polyporales</taxon>
        <taxon>Polyporaceae</taxon>
        <taxon>Polyporus</taxon>
    </lineage>
</organism>
<feature type="compositionally biased region" description="Basic and acidic residues" evidence="1">
    <location>
        <begin position="1"/>
        <end position="11"/>
    </location>
</feature>
<proteinExistence type="predicted"/>
<sequence>MAHDQKLEKSRQHVGIPLKTPLQDSARYQPPHREPLRTAHRSAKCADAGSPTTTAAADRGRIRTNAQSRRMTGHDSYGGQHGQDLIQPLPRGLPRGSSVLHRDTNCPSVRRRISRSTALLSLVFLSDARGRQCATHLADHRTTEPFSHTGCPEQQSECTECATRFRQCGAPHA</sequence>
<reference evidence="2 3" key="1">
    <citation type="journal article" date="2019" name="Nat. Ecol. Evol.">
        <title>Megaphylogeny resolves global patterns of mushroom evolution.</title>
        <authorList>
            <person name="Varga T."/>
            <person name="Krizsan K."/>
            <person name="Foldi C."/>
            <person name="Dima B."/>
            <person name="Sanchez-Garcia M."/>
            <person name="Sanchez-Ramirez S."/>
            <person name="Szollosi G.J."/>
            <person name="Szarkandi J.G."/>
            <person name="Papp V."/>
            <person name="Albert L."/>
            <person name="Andreopoulos W."/>
            <person name="Angelini C."/>
            <person name="Antonin V."/>
            <person name="Barry K.W."/>
            <person name="Bougher N.L."/>
            <person name="Buchanan P."/>
            <person name="Buyck B."/>
            <person name="Bense V."/>
            <person name="Catcheside P."/>
            <person name="Chovatia M."/>
            <person name="Cooper J."/>
            <person name="Damon W."/>
            <person name="Desjardin D."/>
            <person name="Finy P."/>
            <person name="Geml J."/>
            <person name="Haridas S."/>
            <person name="Hughes K."/>
            <person name="Justo A."/>
            <person name="Karasinski D."/>
            <person name="Kautmanova I."/>
            <person name="Kiss B."/>
            <person name="Kocsube S."/>
            <person name="Kotiranta H."/>
            <person name="LaButti K.M."/>
            <person name="Lechner B.E."/>
            <person name="Liimatainen K."/>
            <person name="Lipzen A."/>
            <person name="Lukacs Z."/>
            <person name="Mihaltcheva S."/>
            <person name="Morgado L.N."/>
            <person name="Niskanen T."/>
            <person name="Noordeloos M.E."/>
            <person name="Ohm R.A."/>
            <person name="Ortiz-Santana B."/>
            <person name="Ovrebo C."/>
            <person name="Racz N."/>
            <person name="Riley R."/>
            <person name="Savchenko A."/>
            <person name="Shiryaev A."/>
            <person name="Soop K."/>
            <person name="Spirin V."/>
            <person name="Szebenyi C."/>
            <person name="Tomsovsky M."/>
            <person name="Tulloss R.E."/>
            <person name="Uehling J."/>
            <person name="Grigoriev I.V."/>
            <person name="Vagvolgyi C."/>
            <person name="Papp T."/>
            <person name="Martin F.M."/>
            <person name="Miettinen O."/>
            <person name="Hibbett D.S."/>
            <person name="Nagy L.G."/>
        </authorList>
    </citation>
    <scope>NUCLEOTIDE SEQUENCE [LARGE SCALE GENOMIC DNA]</scope>
    <source>
        <strain evidence="2 3">HHB13444</strain>
    </source>
</reference>
<gene>
    <name evidence="2" type="ORF">K466DRAFT_342866</name>
</gene>
<dbReference type="AlphaFoldDB" id="A0A5C3PRA4"/>
<evidence type="ECO:0000313" key="3">
    <source>
        <dbReference type="Proteomes" id="UP000308197"/>
    </source>
</evidence>
<protein>
    <submittedName>
        <fullName evidence="2">Uncharacterized protein</fullName>
    </submittedName>
</protein>
<keyword evidence="3" id="KW-1185">Reference proteome</keyword>